<reference evidence="4 5" key="1">
    <citation type="submission" date="2019-06" db="EMBL/GenBank/DDBJ databases">
        <title>Whole genome shotgun sequence of Streptomyces cacaoi subsp. cacaoi NBRC 12748.</title>
        <authorList>
            <person name="Hosoyama A."/>
            <person name="Uohara A."/>
            <person name="Ohji S."/>
            <person name="Ichikawa N."/>
        </authorList>
    </citation>
    <scope>NUCLEOTIDE SEQUENCE [LARGE SCALE GENOMIC DNA]</scope>
    <source>
        <strain evidence="4 5">NBRC 12748</strain>
    </source>
</reference>
<organism evidence="4 5">
    <name type="scientific">Streptomyces cacaoi</name>
    <dbReference type="NCBI Taxonomy" id="1898"/>
    <lineage>
        <taxon>Bacteria</taxon>
        <taxon>Bacillati</taxon>
        <taxon>Actinomycetota</taxon>
        <taxon>Actinomycetes</taxon>
        <taxon>Kitasatosporales</taxon>
        <taxon>Streptomycetaceae</taxon>
        <taxon>Streptomyces</taxon>
    </lineage>
</organism>
<dbReference type="OrthoDB" id="3863176at2"/>
<dbReference type="EMBL" id="BJMM01000046">
    <property type="protein sequence ID" value="GEB53262.1"/>
    <property type="molecule type" value="Genomic_DNA"/>
</dbReference>
<feature type="region of interest" description="Disordered" evidence="1">
    <location>
        <begin position="442"/>
        <end position="463"/>
    </location>
</feature>
<dbReference type="RefSeq" id="WP_086817278.1">
    <property type="nucleotide sequence ID" value="NZ_BJMM01000046.1"/>
</dbReference>
<dbReference type="AlphaFoldDB" id="A0A4Y3R6P2"/>
<dbReference type="Pfam" id="PF00144">
    <property type="entry name" value="Beta-lactamase"/>
    <property type="match status" value="1"/>
</dbReference>
<dbReference type="Proteomes" id="UP000319210">
    <property type="component" value="Unassembled WGS sequence"/>
</dbReference>
<dbReference type="InterPro" id="IPR012338">
    <property type="entry name" value="Beta-lactam/transpept-like"/>
</dbReference>
<dbReference type="InterPro" id="IPR056008">
    <property type="entry name" value="DUF7586"/>
</dbReference>
<dbReference type="GO" id="GO:0016787">
    <property type="term" value="F:hydrolase activity"/>
    <property type="evidence" value="ECO:0007669"/>
    <property type="project" value="UniProtKB-KW"/>
</dbReference>
<sequence>MTAAAPGHTLLPSTAHALLHRLATAQAEGRAPSMTAALFRDGVPVWSAARGTGPCGPTTQYRIGSITKTLVAALVLRLRDEGRLDLADTLGTHLPQTAPGTEDLTVAQLLAHTGGLSAETPGPWWERTPGTHRPELADILDPDPLRHPPGRRFHYSNPGYALLGALVARLRGRPWQDVLATELLDPLGMTATAPHPEAPHARGWAVHPWADVLQPEPETDTGVMGPAGQLWSTAADLCRWGHALTGAVPEVLRPETTAEMREPASGAAPADGQLAYGLGLQLAGAGGRVLVGHSGSMPGFLAGLWLDDEERSGAVVLTNATSGPAVTRVAADLLRLLAELEPRLPDPWTPLPAGEADPALLALTGTWYWGAAPYGLRLCAQRFLELAPLSGTGRATRLRPEEDGTWRALDGYHTGETLRVERTPDGRPGHLDLGSFVFTREPYGPDAPVPGGVDPEGWRGLPG</sequence>
<dbReference type="SUPFAM" id="SSF56601">
    <property type="entry name" value="beta-lactamase/transpeptidase-like"/>
    <property type="match status" value="1"/>
</dbReference>
<evidence type="ECO:0000256" key="1">
    <source>
        <dbReference type="SAM" id="MobiDB-lite"/>
    </source>
</evidence>
<evidence type="ECO:0000259" key="3">
    <source>
        <dbReference type="Pfam" id="PF24491"/>
    </source>
</evidence>
<protein>
    <submittedName>
        <fullName evidence="4">Serine hydrolase</fullName>
    </submittedName>
</protein>
<dbReference type="Gene3D" id="3.40.710.10">
    <property type="entry name" value="DD-peptidase/beta-lactamase superfamily"/>
    <property type="match status" value="1"/>
</dbReference>
<keyword evidence="4" id="KW-0378">Hydrolase</keyword>
<accession>A0A4Y3R6P2</accession>
<evidence type="ECO:0000259" key="2">
    <source>
        <dbReference type="Pfam" id="PF00144"/>
    </source>
</evidence>
<feature type="compositionally biased region" description="Low complexity" evidence="1">
    <location>
        <begin position="444"/>
        <end position="455"/>
    </location>
</feature>
<dbReference type="PANTHER" id="PTHR46825:SF7">
    <property type="entry name" value="D-ALANYL-D-ALANINE CARBOXYPEPTIDASE"/>
    <property type="match status" value="1"/>
</dbReference>
<comment type="caution">
    <text evidence="4">The sequence shown here is derived from an EMBL/GenBank/DDBJ whole genome shotgun (WGS) entry which is preliminary data.</text>
</comment>
<gene>
    <name evidence="4" type="ORF">SCA03_58130</name>
</gene>
<dbReference type="InterPro" id="IPR050491">
    <property type="entry name" value="AmpC-like"/>
</dbReference>
<dbReference type="PANTHER" id="PTHR46825">
    <property type="entry name" value="D-ALANYL-D-ALANINE-CARBOXYPEPTIDASE/ENDOPEPTIDASE AMPH"/>
    <property type="match status" value="1"/>
</dbReference>
<name>A0A4Y3R6P2_STRCI</name>
<dbReference type="Pfam" id="PF24491">
    <property type="entry name" value="DUF7586"/>
    <property type="match status" value="1"/>
</dbReference>
<evidence type="ECO:0000313" key="5">
    <source>
        <dbReference type="Proteomes" id="UP000319210"/>
    </source>
</evidence>
<proteinExistence type="predicted"/>
<keyword evidence="5" id="KW-1185">Reference proteome</keyword>
<feature type="domain" description="DUF7586" evidence="3">
    <location>
        <begin position="357"/>
        <end position="440"/>
    </location>
</feature>
<feature type="domain" description="Beta-lactamase-related" evidence="2">
    <location>
        <begin position="24"/>
        <end position="338"/>
    </location>
</feature>
<evidence type="ECO:0000313" key="4">
    <source>
        <dbReference type="EMBL" id="GEB53262.1"/>
    </source>
</evidence>
<dbReference type="InterPro" id="IPR001466">
    <property type="entry name" value="Beta-lactam-related"/>
</dbReference>